<proteinExistence type="predicted"/>
<dbReference type="Gene3D" id="3.40.525.10">
    <property type="entry name" value="CRAL-TRIO lipid binding domain"/>
    <property type="match status" value="1"/>
</dbReference>
<dbReference type="AlphaFoldDB" id="A0A1Q3E1A0"/>
<evidence type="ECO:0000259" key="1">
    <source>
        <dbReference type="PROSITE" id="PS50191"/>
    </source>
</evidence>
<dbReference type="InterPro" id="IPR036865">
    <property type="entry name" value="CRAL-TRIO_dom_sf"/>
</dbReference>
<dbReference type="SMART" id="SM00516">
    <property type="entry name" value="SEC14"/>
    <property type="match status" value="1"/>
</dbReference>
<reference evidence="2 3" key="2">
    <citation type="submission" date="2017-02" db="EMBL/GenBank/DDBJ databases">
        <title>A genome survey and senescence transcriptome analysis in Lentinula edodes.</title>
        <authorList>
            <person name="Sakamoto Y."/>
            <person name="Nakade K."/>
            <person name="Sato S."/>
            <person name="Yoshida Y."/>
            <person name="Miyazaki K."/>
            <person name="Natsume S."/>
            <person name="Konno N."/>
        </authorList>
    </citation>
    <scope>NUCLEOTIDE SEQUENCE [LARGE SCALE GENOMIC DNA]</scope>
    <source>
        <strain evidence="2 3">NBRC 111202</strain>
    </source>
</reference>
<dbReference type="EMBL" id="BDGU01000043">
    <property type="protein sequence ID" value="GAW00894.1"/>
    <property type="molecule type" value="Genomic_DNA"/>
</dbReference>
<accession>A0A1Q3E1A0</accession>
<comment type="caution">
    <text evidence="2">The sequence shown here is derived from an EMBL/GenBank/DDBJ whole genome shotgun (WGS) entry which is preliminary data.</text>
</comment>
<dbReference type="Pfam" id="PF00650">
    <property type="entry name" value="CRAL_TRIO"/>
    <property type="match status" value="1"/>
</dbReference>
<organism evidence="2 3">
    <name type="scientific">Lentinula edodes</name>
    <name type="common">Shiitake mushroom</name>
    <name type="synonym">Lentinus edodes</name>
    <dbReference type="NCBI Taxonomy" id="5353"/>
    <lineage>
        <taxon>Eukaryota</taxon>
        <taxon>Fungi</taxon>
        <taxon>Dikarya</taxon>
        <taxon>Basidiomycota</taxon>
        <taxon>Agaricomycotina</taxon>
        <taxon>Agaricomycetes</taxon>
        <taxon>Agaricomycetidae</taxon>
        <taxon>Agaricales</taxon>
        <taxon>Marasmiineae</taxon>
        <taxon>Omphalotaceae</taxon>
        <taxon>Lentinula</taxon>
    </lineage>
</organism>
<keyword evidence="3" id="KW-1185">Reference proteome</keyword>
<dbReference type="InterPro" id="IPR001251">
    <property type="entry name" value="CRAL-TRIO_dom"/>
</dbReference>
<gene>
    <name evidence="2" type="ORF">LENED_002451</name>
</gene>
<reference evidence="2 3" key="1">
    <citation type="submission" date="2016-08" db="EMBL/GenBank/DDBJ databases">
        <authorList>
            <consortium name="Lentinula edodes genome sequencing consortium"/>
            <person name="Sakamoto Y."/>
            <person name="Nakade K."/>
            <person name="Sato S."/>
            <person name="Yoshida Y."/>
            <person name="Miyazaki K."/>
            <person name="Natsume S."/>
            <person name="Konno N."/>
        </authorList>
    </citation>
    <scope>NUCLEOTIDE SEQUENCE [LARGE SCALE GENOMIC DNA]</scope>
    <source>
        <strain evidence="2 3">NBRC 111202</strain>
    </source>
</reference>
<dbReference type="CDD" id="cd00170">
    <property type="entry name" value="SEC14"/>
    <property type="match status" value="1"/>
</dbReference>
<feature type="domain" description="CRAL-TRIO" evidence="1">
    <location>
        <begin position="137"/>
        <end position="302"/>
    </location>
</feature>
<dbReference type="Proteomes" id="UP000188533">
    <property type="component" value="Unassembled WGS sequence"/>
</dbReference>
<dbReference type="InterPro" id="IPR052432">
    <property type="entry name" value="PITP/CRAL-TRIO"/>
</dbReference>
<protein>
    <submittedName>
        <fullName evidence="2">CRAL TRIO domain-containing protein</fullName>
    </submittedName>
</protein>
<dbReference type="SUPFAM" id="SSF52087">
    <property type="entry name" value="CRAL/TRIO domain"/>
    <property type="match status" value="1"/>
</dbReference>
<evidence type="ECO:0000313" key="3">
    <source>
        <dbReference type="Proteomes" id="UP000188533"/>
    </source>
</evidence>
<evidence type="ECO:0000313" key="2">
    <source>
        <dbReference type="EMBL" id="GAW00894.1"/>
    </source>
</evidence>
<dbReference type="PANTHER" id="PTHR46590">
    <property type="entry name" value="PHOSPHATIDYLINOSITOL TRANSFER PROTEIN CSR1-RELATED"/>
    <property type="match status" value="1"/>
</dbReference>
<dbReference type="PROSITE" id="PS50191">
    <property type="entry name" value="CRAL_TRIO"/>
    <property type="match status" value="1"/>
</dbReference>
<name>A0A1Q3E1A0_LENED</name>
<sequence>MSGPTKTTCPGYTKAYLLHLSRTNYTRHYRQKRARLTSPPVIQNIEIQKSFWFVLLLEQYEANMKVVRELQCTLIEDVLPSLADELALDSEQIAWANQYLEDSQTIFQLLRRENFTRSFAMESIRKNLLWRFKKLWPPEPELPLTRVYFLPADVRDPFGRPIIIIQAIGFKNSSDTYIPLLIRAMEQFRLRLKTLNDTSDQGFPVLQYIVLFDVKDLSVQNLSVDLISWVLRDLVPRFPGMLAAVFIVNSSWAHSGMWNIAKRVLPASAVSRVFFSSPKELVAFFTPASLPKDYGGSIPPLYSLASRPATPGSASSSPELTKLHSDIGASTSLSPAHISPTSLLNPFFGYPASMARGSPLLQHGRRRKRDLLHTLAVLFCRKIVVPQMATFVPFRHHLRVLVH</sequence>
<dbReference type="PANTHER" id="PTHR46590:SF4">
    <property type="entry name" value="CRAL-TRIO DOMAIN-CONTAINING PROTEIN"/>
    <property type="match status" value="1"/>
</dbReference>